<feature type="transmembrane region" description="Helical" evidence="1">
    <location>
        <begin position="32"/>
        <end position="51"/>
    </location>
</feature>
<evidence type="ECO:0000313" key="2">
    <source>
        <dbReference type="EMBL" id="MFC4359892.1"/>
    </source>
</evidence>
<proteinExistence type="predicted"/>
<evidence type="ECO:0000313" key="3">
    <source>
        <dbReference type="Proteomes" id="UP001595921"/>
    </source>
</evidence>
<dbReference type="Proteomes" id="UP001595921">
    <property type="component" value="Unassembled WGS sequence"/>
</dbReference>
<reference evidence="2 3" key="1">
    <citation type="journal article" date="2019" name="Int. J. Syst. Evol. Microbiol.">
        <title>The Global Catalogue of Microorganisms (GCM) 10K type strain sequencing project: providing services to taxonomists for standard genome sequencing and annotation.</title>
        <authorList>
            <consortium name="The Broad Institute Genomics Platform"/>
            <consortium name="The Broad Institute Genome Sequencing Center for Infectious Disease"/>
            <person name="Wu L."/>
            <person name="Ma J."/>
        </authorList>
    </citation>
    <scope>NUCLEOTIDE SEQUENCE [LARGE SCALE GENOMIC DNA]</scope>
    <source>
        <strain evidence="2 3">CGMCC 1.12553</strain>
    </source>
</reference>
<accession>A0ABD5PGS3</accession>
<keyword evidence="3" id="KW-1185">Reference proteome</keyword>
<feature type="transmembrane region" description="Helical" evidence="1">
    <location>
        <begin position="71"/>
        <end position="98"/>
    </location>
</feature>
<dbReference type="EMBL" id="JBHSDS010000009">
    <property type="protein sequence ID" value="MFC4359892.1"/>
    <property type="molecule type" value="Genomic_DNA"/>
</dbReference>
<name>A0ABD5PGS3_9EURY</name>
<keyword evidence="1" id="KW-0472">Membrane</keyword>
<protein>
    <submittedName>
        <fullName evidence="2">Uncharacterized protein</fullName>
    </submittedName>
</protein>
<keyword evidence="1" id="KW-1133">Transmembrane helix</keyword>
<dbReference type="AlphaFoldDB" id="A0ABD5PGS3"/>
<sequence>MVRSQSWPRKVKREVDYITGSPLGPFKWLMRAVLRTAFVVVALGVPILLYNEPERMRALADGPVVFDEVHGLALSVLTTELGLLLGIVALLAFVAPFLPDRRTDGGPY</sequence>
<keyword evidence="1" id="KW-0812">Transmembrane</keyword>
<dbReference type="RefSeq" id="WP_267624944.1">
    <property type="nucleotide sequence ID" value="NZ_JAODIW010000010.1"/>
</dbReference>
<comment type="caution">
    <text evidence="2">The sequence shown here is derived from an EMBL/GenBank/DDBJ whole genome shotgun (WGS) entry which is preliminary data.</text>
</comment>
<evidence type="ECO:0000256" key="1">
    <source>
        <dbReference type="SAM" id="Phobius"/>
    </source>
</evidence>
<organism evidence="2 3">
    <name type="scientific">Halobium salinum</name>
    <dbReference type="NCBI Taxonomy" id="1364940"/>
    <lineage>
        <taxon>Archaea</taxon>
        <taxon>Methanobacteriati</taxon>
        <taxon>Methanobacteriota</taxon>
        <taxon>Stenosarchaea group</taxon>
        <taxon>Halobacteria</taxon>
        <taxon>Halobacteriales</taxon>
        <taxon>Haloferacaceae</taxon>
        <taxon>Halobium</taxon>
    </lineage>
</organism>
<gene>
    <name evidence="2" type="ORF">ACFO0N_18250</name>
</gene>